<name>A0A0F4GPX7_9PEZI</name>
<evidence type="ECO:0000256" key="1">
    <source>
        <dbReference type="SAM" id="MobiDB-lite"/>
    </source>
</evidence>
<sequence>MTEPLIQGLRSVSRKISTLPPLAKTAIVGSLAATGAITGAMWKMSDDFEEEKQAIIQSTPAEKISQLQISREKMVKQREELRSKVEGLLGAKGQDGMPIPASPPGGPTRASGNR</sequence>
<dbReference type="AlphaFoldDB" id="A0A0F4GPX7"/>
<proteinExistence type="predicted"/>
<dbReference type="OrthoDB" id="3649628at2759"/>
<evidence type="ECO:0000313" key="2">
    <source>
        <dbReference type="EMBL" id="KJX99107.1"/>
    </source>
</evidence>
<dbReference type="EMBL" id="LAFY01000365">
    <property type="protein sequence ID" value="KJX99107.1"/>
    <property type="molecule type" value="Genomic_DNA"/>
</dbReference>
<comment type="caution">
    <text evidence="2">The sequence shown here is derived from an EMBL/GenBank/DDBJ whole genome shotgun (WGS) entry which is preliminary data.</text>
</comment>
<keyword evidence="3" id="KW-1185">Reference proteome</keyword>
<gene>
    <name evidence="2" type="ORF">TI39_contig373g00006</name>
</gene>
<evidence type="ECO:0000313" key="3">
    <source>
        <dbReference type="Proteomes" id="UP000033647"/>
    </source>
</evidence>
<feature type="region of interest" description="Disordered" evidence="1">
    <location>
        <begin position="89"/>
        <end position="114"/>
    </location>
</feature>
<protein>
    <submittedName>
        <fullName evidence="2">Uncharacterized protein</fullName>
    </submittedName>
</protein>
<dbReference type="Proteomes" id="UP000033647">
    <property type="component" value="Unassembled WGS sequence"/>
</dbReference>
<accession>A0A0F4GPX7</accession>
<reference evidence="2 3" key="1">
    <citation type="submission" date="2015-03" db="EMBL/GenBank/DDBJ databases">
        <title>RNA-seq based gene annotation and comparative genomics of four Zymoseptoria species reveal species-specific pathogenicity related genes and transposable element activity.</title>
        <authorList>
            <person name="Grandaubert J."/>
            <person name="Bhattacharyya A."/>
            <person name="Stukenbrock E.H."/>
        </authorList>
    </citation>
    <scope>NUCLEOTIDE SEQUENCE [LARGE SCALE GENOMIC DNA]</scope>
    <source>
        <strain evidence="2 3">Zb18110</strain>
    </source>
</reference>
<organism evidence="2 3">
    <name type="scientific">Zymoseptoria brevis</name>
    <dbReference type="NCBI Taxonomy" id="1047168"/>
    <lineage>
        <taxon>Eukaryota</taxon>
        <taxon>Fungi</taxon>
        <taxon>Dikarya</taxon>
        <taxon>Ascomycota</taxon>
        <taxon>Pezizomycotina</taxon>
        <taxon>Dothideomycetes</taxon>
        <taxon>Dothideomycetidae</taxon>
        <taxon>Mycosphaerellales</taxon>
        <taxon>Mycosphaerellaceae</taxon>
        <taxon>Zymoseptoria</taxon>
    </lineage>
</organism>